<sequence>MNVRFYRTPGSRKRTPNLLPPDLLDMDQVNDQAAGTIVCTNLTRNCLVGAKQRLT</sequence>
<organism evidence="1 2">
    <name type="scientific">Mesorhizobium escarrei</name>
    <dbReference type="NCBI Taxonomy" id="666018"/>
    <lineage>
        <taxon>Bacteria</taxon>
        <taxon>Pseudomonadati</taxon>
        <taxon>Pseudomonadota</taxon>
        <taxon>Alphaproteobacteria</taxon>
        <taxon>Hyphomicrobiales</taxon>
        <taxon>Phyllobacteriaceae</taxon>
        <taxon>Mesorhizobium</taxon>
    </lineage>
</organism>
<dbReference type="Proteomes" id="UP001153050">
    <property type="component" value="Unassembled WGS sequence"/>
</dbReference>
<keyword evidence="2" id="KW-1185">Reference proteome</keyword>
<gene>
    <name evidence="1" type="ORF">MES5069_1050006</name>
</gene>
<evidence type="ECO:0000313" key="1">
    <source>
        <dbReference type="EMBL" id="CAH2395312.1"/>
    </source>
</evidence>
<protein>
    <submittedName>
        <fullName evidence="1">Uncharacterized protein</fullName>
    </submittedName>
</protein>
<evidence type="ECO:0000313" key="2">
    <source>
        <dbReference type="Proteomes" id="UP001153050"/>
    </source>
</evidence>
<comment type="caution">
    <text evidence="1">The sequence shown here is derived from an EMBL/GenBank/DDBJ whole genome shotgun (WGS) entry which is preliminary data.</text>
</comment>
<reference evidence="1 2" key="1">
    <citation type="submission" date="2022-03" db="EMBL/GenBank/DDBJ databases">
        <authorList>
            <person name="Brunel B."/>
        </authorList>
    </citation>
    <scope>NUCLEOTIDE SEQUENCE [LARGE SCALE GENOMIC DNA]</scope>
    <source>
        <strain evidence="1">STM5069sample</strain>
    </source>
</reference>
<name>A0ABN8JDP0_9HYPH</name>
<proteinExistence type="predicted"/>
<accession>A0ABN8JDP0</accession>
<dbReference type="EMBL" id="CAKXZT010000008">
    <property type="protein sequence ID" value="CAH2395312.1"/>
    <property type="molecule type" value="Genomic_DNA"/>
</dbReference>